<keyword evidence="1" id="KW-0436">Ligase</keyword>
<name>A0ABS4TBU5_9PSEU</name>
<dbReference type="SUPFAM" id="SSF55144">
    <property type="entry name" value="LigT-like"/>
    <property type="match status" value="1"/>
</dbReference>
<reference evidence="1 2" key="1">
    <citation type="submission" date="2021-03" db="EMBL/GenBank/DDBJ databases">
        <title>Sequencing the genomes of 1000 actinobacteria strains.</title>
        <authorList>
            <person name="Klenk H.-P."/>
        </authorList>
    </citation>
    <scope>NUCLEOTIDE SEQUENCE [LARGE SCALE GENOMIC DNA]</scope>
    <source>
        <strain evidence="1 2">DSM 46670</strain>
    </source>
</reference>
<evidence type="ECO:0000313" key="1">
    <source>
        <dbReference type="EMBL" id="MBP2321326.1"/>
    </source>
</evidence>
<keyword evidence="2" id="KW-1185">Reference proteome</keyword>
<evidence type="ECO:0000313" key="2">
    <source>
        <dbReference type="Proteomes" id="UP001519332"/>
    </source>
</evidence>
<accession>A0ABS4TBU5</accession>
<dbReference type="Gene3D" id="3.90.1140.10">
    <property type="entry name" value="Cyclic phosphodiesterase"/>
    <property type="match status" value="1"/>
</dbReference>
<dbReference type="Pfam" id="PF13563">
    <property type="entry name" value="2_5_RNA_ligase2"/>
    <property type="match status" value="1"/>
</dbReference>
<dbReference type="PANTHER" id="PTHR36039">
    <property type="match status" value="1"/>
</dbReference>
<protein>
    <submittedName>
        <fullName evidence="1">2'-5' RNA ligase</fullName>
    </submittedName>
</protein>
<dbReference type="PANTHER" id="PTHR36039:SF2">
    <property type="entry name" value="RNA LIGASE_CYCLIC NUCLEOTIDE PHOSPHODIESTERASE FAMILY PROTEIN"/>
    <property type="match status" value="1"/>
</dbReference>
<dbReference type="InterPro" id="IPR009097">
    <property type="entry name" value="Cyclic_Pdiesterase"/>
</dbReference>
<comment type="caution">
    <text evidence="1">The sequence shown here is derived from an EMBL/GenBank/DDBJ whole genome shotgun (WGS) entry which is preliminary data.</text>
</comment>
<sequence>MISRYRKGLTVLMFRLIRVGVSGAAKLRGCGVRTMSGMAHAVAVFFDDKADRAVRALWRRLDQAGVPGLGKFARPHVTFAAAKTIPRKTRDALKDELRTLSIPNLWLSNLGTFPSTENVLMLGAVVDSELLAVHSAIHDVLAGKVTSPSAYWMPGSWVPHCTLTQGVEHHQMIEGFAALHPVSRIEARVQQVAVIDTLTAEVEVIKEAR</sequence>
<proteinExistence type="predicted"/>
<organism evidence="1 2">
    <name type="scientific">Kibdelosporangium banguiense</name>
    <dbReference type="NCBI Taxonomy" id="1365924"/>
    <lineage>
        <taxon>Bacteria</taxon>
        <taxon>Bacillati</taxon>
        <taxon>Actinomycetota</taxon>
        <taxon>Actinomycetes</taxon>
        <taxon>Pseudonocardiales</taxon>
        <taxon>Pseudonocardiaceae</taxon>
        <taxon>Kibdelosporangium</taxon>
    </lineage>
</organism>
<dbReference type="GO" id="GO:0016874">
    <property type="term" value="F:ligase activity"/>
    <property type="evidence" value="ECO:0007669"/>
    <property type="project" value="UniProtKB-KW"/>
</dbReference>
<dbReference type="Proteomes" id="UP001519332">
    <property type="component" value="Unassembled WGS sequence"/>
</dbReference>
<dbReference type="RefSeq" id="WP_307854982.1">
    <property type="nucleotide sequence ID" value="NZ_JAGINW010000001.1"/>
</dbReference>
<dbReference type="EMBL" id="JAGINW010000001">
    <property type="protein sequence ID" value="MBP2321326.1"/>
    <property type="molecule type" value="Genomic_DNA"/>
</dbReference>
<gene>
    <name evidence="1" type="ORF">JOF56_001711</name>
</gene>